<dbReference type="EMBL" id="AFHS01000058">
    <property type="protein sequence ID" value="EGK07486.1"/>
    <property type="molecule type" value="Genomic_DNA"/>
</dbReference>
<comment type="caution">
    <text evidence="1">The sequence shown here is derived from an EMBL/GenBank/DDBJ whole genome shotgun (WGS) entry which is preliminary data.</text>
</comment>
<dbReference type="HOGENOM" id="CLU_2464915_0_0_4"/>
<name>F5S981_KINKI</name>
<evidence type="ECO:0000313" key="2">
    <source>
        <dbReference type="Proteomes" id="UP000004207"/>
    </source>
</evidence>
<protein>
    <submittedName>
        <fullName evidence="1">Uncharacterized protein</fullName>
    </submittedName>
</protein>
<proteinExistence type="predicted"/>
<organism evidence="1 2">
    <name type="scientific">Kingella kingae ATCC 23330</name>
    <dbReference type="NCBI Taxonomy" id="887327"/>
    <lineage>
        <taxon>Bacteria</taxon>
        <taxon>Pseudomonadati</taxon>
        <taxon>Pseudomonadota</taxon>
        <taxon>Betaproteobacteria</taxon>
        <taxon>Neisseriales</taxon>
        <taxon>Neisseriaceae</taxon>
        <taxon>Kingella</taxon>
    </lineage>
</organism>
<accession>F5S981</accession>
<gene>
    <name evidence="1" type="ORF">HMPREF0476_1764</name>
</gene>
<dbReference type="Proteomes" id="UP000004207">
    <property type="component" value="Unassembled WGS sequence"/>
</dbReference>
<evidence type="ECO:0000313" key="1">
    <source>
        <dbReference type="EMBL" id="EGK07486.1"/>
    </source>
</evidence>
<sequence>MLFGANVSSDATIQAGATHNPHLPKNGDRLVAVVGKRRRANRAGCFVDRLGSSFVFAIRRANLVGKQGKCRLLACIRGIINSVWIDER</sequence>
<dbReference type="AlphaFoldDB" id="F5S981"/>
<reference evidence="1 2" key="1">
    <citation type="submission" date="2011-04" db="EMBL/GenBank/DDBJ databases">
        <authorList>
            <person name="Muzny D."/>
            <person name="Qin X."/>
            <person name="Deng J."/>
            <person name="Jiang H."/>
            <person name="Liu Y."/>
            <person name="Qu J."/>
            <person name="Song X.-Z."/>
            <person name="Zhang L."/>
            <person name="Thornton R."/>
            <person name="Coyle M."/>
            <person name="Francisco L."/>
            <person name="Jackson L."/>
            <person name="Javaid M."/>
            <person name="Korchina V."/>
            <person name="Kovar C."/>
            <person name="Mata R."/>
            <person name="Mathew T."/>
            <person name="Ngo R."/>
            <person name="Nguyen L."/>
            <person name="Nguyen N."/>
            <person name="Okwuonu G."/>
            <person name="Ongeri F."/>
            <person name="Pham C."/>
            <person name="Simmons D."/>
            <person name="Wilczek-Boney K."/>
            <person name="Hale W."/>
            <person name="Jakkamsetti A."/>
            <person name="Pham P."/>
            <person name="Ruth R."/>
            <person name="San Lucas F."/>
            <person name="Warren J."/>
            <person name="Zhang J."/>
            <person name="Zhao Z."/>
            <person name="Zhou C."/>
            <person name="Zhu D."/>
            <person name="Lee S."/>
            <person name="Bess C."/>
            <person name="Blankenburg K."/>
            <person name="Forbes L."/>
            <person name="Fu Q."/>
            <person name="Gubbala S."/>
            <person name="Hirani K."/>
            <person name="Jayaseelan J.C."/>
            <person name="Lara F."/>
            <person name="Munidasa M."/>
            <person name="Palculict T."/>
            <person name="Patil S."/>
            <person name="Pu L.-L."/>
            <person name="Saada N."/>
            <person name="Tang L."/>
            <person name="Weissenberger G."/>
            <person name="Zhu Y."/>
            <person name="Hemphill L."/>
            <person name="Shang Y."/>
            <person name="Youmans B."/>
            <person name="Ayvaz T."/>
            <person name="Ross M."/>
            <person name="Santibanez J."/>
            <person name="Aqrawi P."/>
            <person name="Gross S."/>
            <person name="Joshi V."/>
            <person name="Fowler G."/>
            <person name="Nazareth L."/>
            <person name="Reid J."/>
            <person name="Worley K."/>
            <person name="Petrosino J."/>
            <person name="Highlander S."/>
            <person name="Gibbs R."/>
        </authorList>
    </citation>
    <scope>NUCLEOTIDE SEQUENCE [LARGE SCALE GENOMIC DNA]</scope>
    <source>
        <strain evidence="1 2">ATCC 23330</strain>
    </source>
</reference>
<keyword evidence="2" id="KW-1185">Reference proteome</keyword>